<keyword evidence="4 5" id="KW-0472">Membrane</keyword>
<feature type="transmembrane region" description="Helical" evidence="5">
    <location>
        <begin position="30"/>
        <end position="48"/>
    </location>
</feature>
<dbReference type="Proteomes" id="UP000679848">
    <property type="component" value="Chromosome"/>
</dbReference>
<keyword evidence="7" id="KW-1185">Reference proteome</keyword>
<feature type="transmembrane region" description="Helical" evidence="5">
    <location>
        <begin position="174"/>
        <end position="193"/>
    </location>
</feature>
<evidence type="ECO:0000313" key="7">
    <source>
        <dbReference type="Proteomes" id="UP000679848"/>
    </source>
</evidence>
<dbReference type="GO" id="GO:0009403">
    <property type="term" value="P:toxin biosynthetic process"/>
    <property type="evidence" value="ECO:0007669"/>
    <property type="project" value="InterPro"/>
</dbReference>
<feature type="transmembrane region" description="Helical" evidence="5">
    <location>
        <begin position="133"/>
        <end position="153"/>
    </location>
</feature>
<evidence type="ECO:0000256" key="5">
    <source>
        <dbReference type="SAM" id="Phobius"/>
    </source>
</evidence>
<evidence type="ECO:0000256" key="2">
    <source>
        <dbReference type="ARBA" id="ARBA00022692"/>
    </source>
</evidence>
<evidence type="ECO:0000256" key="4">
    <source>
        <dbReference type="ARBA" id="ARBA00023136"/>
    </source>
</evidence>
<dbReference type="Pfam" id="PF02674">
    <property type="entry name" value="Colicin_V"/>
    <property type="match status" value="2"/>
</dbReference>
<evidence type="ECO:0000256" key="1">
    <source>
        <dbReference type="ARBA" id="ARBA00004141"/>
    </source>
</evidence>
<protein>
    <recommendedName>
        <fullName evidence="8">Colicin V production protein</fullName>
    </recommendedName>
</protein>
<dbReference type="EMBL" id="AP023420">
    <property type="protein sequence ID" value="BCK83688.1"/>
    <property type="molecule type" value="Genomic_DNA"/>
</dbReference>
<evidence type="ECO:0000256" key="3">
    <source>
        <dbReference type="ARBA" id="ARBA00022989"/>
    </source>
</evidence>
<keyword evidence="3 5" id="KW-1133">Transmembrane helix</keyword>
<dbReference type="AlphaFoldDB" id="A0A810Q5V4"/>
<comment type="subcellular location">
    <subcellularLocation>
        <location evidence="1">Membrane</location>
        <topology evidence="1">Multi-pass membrane protein</topology>
    </subcellularLocation>
</comment>
<name>A0A810Q5V4_9FIRM</name>
<evidence type="ECO:0008006" key="8">
    <source>
        <dbReference type="Google" id="ProtNLM"/>
    </source>
</evidence>
<gene>
    <name evidence="6" type="ORF">MM59RIKEN_10070</name>
</gene>
<organism evidence="6 7">
    <name type="scientific">Pusillibacter faecalis</name>
    <dbReference type="NCBI Taxonomy" id="2714358"/>
    <lineage>
        <taxon>Bacteria</taxon>
        <taxon>Bacillati</taxon>
        <taxon>Bacillota</taxon>
        <taxon>Clostridia</taxon>
        <taxon>Eubacteriales</taxon>
        <taxon>Oscillospiraceae</taxon>
        <taxon>Pusillibacter</taxon>
    </lineage>
</organism>
<feature type="transmembrane region" description="Helical" evidence="5">
    <location>
        <begin position="6"/>
        <end position="23"/>
    </location>
</feature>
<dbReference type="RefSeq" id="WP_187028127.1">
    <property type="nucleotide sequence ID" value="NZ_AP023420.1"/>
</dbReference>
<dbReference type="KEGG" id="pfaa:MM59RIKEN_10070"/>
<dbReference type="GO" id="GO:0016020">
    <property type="term" value="C:membrane"/>
    <property type="evidence" value="ECO:0007669"/>
    <property type="project" value="UniProtKB-SubCell"/>
</dbReference>
<reference evidence="6" key="1">
    <citation type="submission" date="2020-09" db="EMBL/GenBank/DDBJ databases">
        <title>New species isolated from human feces.</title>
        <authorList>
            <person name="Kitahara M."/>
            <person name="Shigeno Y."/>
            <person name="Shime M."/>
            <person name="Matsumoto Y."/>
            <person name="Nakamura S."/>
            <person name="Motooka D."/>
            <person name="Fukuoka S."/>
            <person name="Nishikawa H."/>
            <person name="Benno Y."/>
        </authorList>
    </citation>
    <scope>NUCLEOTIDE SEQUENCE</scope>
    <source>
        <strain evidence="6">MM59</strain>
    </source>
</reference>
<accession>A0A810Q5V4</accession>
<sequence>MEIPAIIDIIAVVILLGFAGYGARRGLFRTLAGLLVIVLALVGARLTAEAITAPAMELVLPVVERQMENKLDAALAASDQAGQMPEDHPEGLLALLGVQEEKLADLTEKVQEGMRDTGVSVLTAVAECLTEPILYSVLFLLSFLLLTLLLNLLSKLLDLALKLPVLHGANTLGGALAGLLEGAVVLLLLVLILQRLDVPLEGSRILHIYTTWLS</sequence>
<dbReference type="InterPro" id="IPR003825">
    <property type="entry name" value="Colicin-V_CvpA"/>
</dbReference>
<keyword evidence="2 5" id="KW-0812">Transmembrane</keyword>
<proteinExistence type="predicted"/>
<evidence type="ECO:0000313" key="6">
    <source>
        <dbReference type="EMBL" id="BCK83688.1"/>
    </source>
</evidence>